<dbReference type="InterPro" id="IPR017441">
    <property type="entry name" value="Protein_kinase_ATP_BS"/>
</dbReference>
<evidence type="ECO:0000256" key="8">
    <source>
        <dbReference type="PIRSR" id="PIRSR630616-3"/>
    </source>
</evidence>
<feature type="active site" description="Proton acceptor" evidence="6">
    <location>
        <position position="489"/>
    </location>
</feature>
<dbReference type="PROSITE" id="PS00108">
    <property type="entry name" value="PROTEIN_KINASE_ST"/>
    <property type="match status" value="1"/>
</dbReference>
<evidence type="ECO:0000256" key="9">
    <source>
        <dbReference type="PROSITE-ProRule" id="PRU10141"/>
    </source>
</evidence>
<proteinExistence type="predicted"/>
<dbReference type="AlphaFoldDB" id="A0A9K3CY40"/>
<accession>A0A9K3CY40</accession>
<evidence type="ECO:0000256" key="5">
    <source>
        <dbReference type="ARBA" id="ARBA00022840"/>
    </source>
</evidence>
<dbReference type="PROSITE" id="PS00107">
    <property type="entry name" value="PROTEIN_KINASE_ATP"/>
    <property type="match status" value="1"/>
</dbReference>
<dbReference type="InterPro" id="IPR000719">
    <property type="entry name" value="Prot_kinase_dom"/>
</dbReference>
<organism evidence="12 13">
    <name type="scientific">Kipferlia bialata</name>
    <dbReference type="NCBI Taxonomy" id="797122"/>
    <lineage>
        <taxon>Eukaryota</taxon>
        <taxon>Metamonada</taxon>
        <taxon>Carpediemonas-like organisms</taxon>
        <taxon>Kipferlia</taxon>
    </lineage>
</organism>
<evidence type="ECO:0000256" key="3">
    <source>
        <dbReference type="ARBA" id="ARBA00022741"/>
    </source>
</evidence>
<keyword evidence="4 12" id="KW-0418">Kinase</keyword>
<keyword evidence="13" id="KW-1185">Reference proteome</keyword>
<dbReference type="InterPro" id="IPR008271">
    <property type="entry name" value="Ser/Thr_kinase_AS"/>
</dbReference>
<keyword evidence="1" id="KW-0723">Serine/threonine-protein kinase</keyword>
<sequence length="514" mass="57988">MAMHQREKEREREMAALTASVAELHKPKPKAKTLKRSVSAMNIDDLPRSTPKPGISSGYATVSHPSKRKPVPVAPPMTTAERQKQVEQNRKLREGKQALIQLNRTQSRPVGAVPGKTKSKPHPEPERDTGSDGDTTMVMSARNLGTLRGTYNARPVVSPTSSTANSMWTASSVMSSPSRRVSDVSVRAPVSPMVSEEDRQARIKALNARIQDRQARIKDDAVHALNAQMLSMEDGGVNRRTDSYPVADFARSPDLSINKRLRPSEIFRTLSAGQIHTRMVHMLPKLGDVSGKAKRQSANWSRDGVARREVVEWEHQQGLSEQALRDKEKEREKERRRQGLPAREREDKPKAPTVARDRWTLADFELGKLLGKGKYGRVFMARERQTNYIVALKVLDAATIQEERVERQILREVTIQTNLCSQYIARLFGFFEDNGRIILIMEYAAGGDLYGYMQRYKNSRVPHPEAKRIITQVTKALFHAHNKHVYHRDIKAENIMLDSEGVAENIMLDSEGIV</sequence>
<gene>
    <name evidence="12" type="ORF">KIPB_005150</name>
</gene>
<dbReference type="GO" id="GO:0004674">
    <property type="term" value="F:protein serine/threonine kinase activity"/>
    <property type="evidence" value="ECO:0007669"/>
    <property type="project" value="UniProtKB-KW"/>
</dbReference>
<dbReference type="InterPro" id="IPR011009">
    <property type="entry name" value="Kinase-like_dom_sf"/>
</dbReference>
<feature type="region of interest" description="Disordered" evidence="10">
    <location>
        <begin position="22"/>
        <end position="136"/>
    </location>
</feature>
<dbReference type="SUPFAM" id="SSF56112">
    <property type="entry name" value="Protein kinase-like (PK-like)"/>
    <property type="match status" value="1"/>
</dbReference>
<feature type="binding site" evidence="7">
    <location>
        <position position="374"/>
    </location>
    <ligand>
        <name>ATP</name>
        <dbReference type="ChEBI" id="CHEBI:30616"/>
    </ligand>
</feature>
<feature type="cross-link" description="Glycyl lysine isopeptide (Lys-Gly) (interchain with G-Cter in SUMO2)" evidence="8">
    <location>
        <position position="491"/>
    </location>
</feature>
<keyword evidence="2" id="KW-0808">Transferase</keyword>
<feature type="compositionally biased region" description="Basic and acidic residues" evidence="10">
    <location>
        <begin position="81"/>
        <end position="96"/>
    </location>
</feature>
<dbReference type="Gene3D" id="1.10.510.10">
    <property type="entry name" value="Transferase(Phosphotransferase) domain 1"/>
    <property type="match status" value="1"/>
</dbReference>
<dbReference type="SMART" id="SM00220">
    <property type="entry name" value="S_TKc"/>
    <property type="match status" value="1"/>
</dbReference>
<evidence type="ECO:0000313" key="13">
    <source>
        <dbReference type="Proteomes" id="UP000265618"/>
    </source>
</evidence>
<dbReference type="Gene3D" id="3.30.200.20">
    <property type="entry name" value="Phosphorylase Kinase, domain 1"/>
    <property type="match status" value="1"/>
</dbReference>
<dbReference type="EMBL" id="BDIP01001175">
    <property type="protein sequence ID" value="GIQ83779.1"/>
    <property type="molecule type" value="Genomic_DNA"/>
</dbReference>
<name>A0A9K3CY40_9EUKA</name>
<feature type="domain" description="Protein kinase" evidence="11">
    <location>
        <begin position="364"/>
        <end position="514"/>
    </location>
</feature>
<evidence type="ECO:0000256" key="1">
    <source>
        <dbReference type="ARBA" id="ARBA00022527"/>
    </source>
</evidence>
<dbReference type="InterPro" id="IPR030616">
    <property type="entry name" value="Aur-like"/>
</dbReference>
<feature type="binding site" evidence="7 9">
    <location>
        <position position="393"/>
    </location>
    <ligand>
        <name>ATP</name>
        <dbReference type="ChEBI" id="CHEBI:30616"/>
    </ligand>
</feature>
<dbReference type="GO" id="GO:0005524">
    <property type="term" value="F:ATP binding"/>
    <property type="evidence" value="ECO:0007669"/>
    <property type="project" value="UniProtKB-UniRule"/>
</dbReference>
<reference evidence="12 13" key="1">
    <citation type="journal article" date="2018" name="PLoS ONE">
        <title>The draft genome of Kipferlia bialata reveals reductive genome evolution in fornicate parasites.</title>
        <authorList>
            <person name="Tanifuji G."/>
            <person name="Takabayashi S."/>
            <person name="Kume K."/>
            <person name="Takagi M."/>
            <person name="Nakayama T."/>
            <person name="Kamikawa R."/>
            <person name="Inagaki Y."/>
            <person name="Hashimoto T."/>
        </authorList>
    </citation>
    <scope>NUCLEOTIDE SEQUENCE [LARGE SCALE GENOMIC DNA]</scope>
    <source>
        <strain evidence="12">NY0173</strain>
    </source>
</reference>
<comment type="caution">
    <text evidence="12">The sequence shown here is derived from an EMBL/GenBank/DDBJ whole genome shotgun (WGS) entry which is preliminary data.</text>
</comment>
<evidence type="ECO:0000259" key="11">
    <source>
        <dbReference type="PROSITE" id="PS50011"/>
    </source>
</evidence>
<keyword evidence="3 7" id="KW-0547">Nucleotide-binding</keyword>
<protein>
    <submittedName>
        <fullName evidence="12">Aurora kinase</fullName>
    </submittedName>
</protein>
<evidence type="ECO:0000313" key="12">
    <source>
        <dbReference type="EMBL" id="GIQ83779.1"/>
    </source>
</evidence>
<dbReference type="FunFam" id="3.30.200.20:FF:000042">
    <property type="entry name" value="Aurora kinase A"/>
    <property type="match status" value="1"/>
</dbReference>
<feature type="binding site" evidence="7">
    <location>
        <begin position="442"/>
        <end position="444"/>
    </location>
    <ligand>
        <name>ATP</name>
        <dbReference type="ChEBI" id="CHEBI:30616"/>
    </ligand>
</feature>
<dbReference type="OrthoDB" id="377346at2759"/>
<dbReference type="PROSITE" id="PS50011">
    <property type="entry name" value="PROTEIN_KINASE_DOM"/>
    <property type="match status" value="1"/>
</dbReference>
<evidence type="ECO:0000256" key="2">
    <source>
        <dbReference type="ARBA" id="ARBA00022679"/>
    </source>
</evidence>
<evidence type="ECO:0000256" key="10">
    <source>
        <dbReference type="SAM" id="MobiDB-lite"/>
    </source>
</evidence>
<feature type="binding site" evidence="7">
    <location>
        <begin position="493"/>
        <end position="494"/>
    </location>
    <ligand>
        <name>ATP</name>
        <dbReference type="ChEBI" id="CHEBI:30616"/>
    </ligand>
</feature>
<feature type="compositionally biased region" description="Basic and acidic residues" evidence="10">
    <location>
        <begin position="323"/>
        <end position="353"/>
    </location>
</feature>
<dbReference type="Proteomes" id="UP000265618">
    <property type="component" value="Unassembled WGS sequence"/>
</dbReference>
<evidence type="ECO:0000256" key="6">
    <source>
        <dbReference type="PIRSR" id="PIRSR630616-1"/>
    </source>
</evidence>
<dbReference type="Pfam" id="PF00069">
    <property type="entry name" value="Pkinase"/>
    <property type="match status" value="1"/>
</dbReference>
<evidence type="ECO:0000256" key="7">
    <source>
        <dbReference type="PIRSR" id="PIRSR630616-2"/>
    </source>
</evidence>
<evidence type="ECO:0000256" key="4">
    <source>
        <dbReference type="ARBA" id="ARBA00022777"/>
    </source>
</evidence>
<feature type="compositionally biased region" description="Basic and acidic residues" evidence="10">
    <location>
        <begin position="121"/>
        <end position="130"/>
    </location>
</feature>
<keyword evidence="5 7" id="KW-0067">ATP-binding</keyword>
<feature type="region of interest" description="Disordered" evidence="10">
    <location>
        <begin position="317"/>
        <end position="353"/>
    </location>
</feature>
<dbReference type="PANTHER" id="PTHR24350">
    <property type="entry name" value="SERINE/THREONINE-PROTEIN KINASE IAL-RELATED"/>
    <property type="match status" value="1"/>
</dbReference>